<protein>
    <submittedName>
        <fullName evidence="2">Uncharacterized protein</fullName>
    </submittedName>
</protein>
<organism evidence="2 3">
    <name type="scientific">Brassica carinata</name>
    <name type="common">Ethiopian mustard</name>
    <name type="synonym">Abyssinian cabbage</name>
    <dbReference type="NCBI Taxonomy" id="52824"/>
    <lineage>
        <taxon>Eukaryota</taxon>
        <taxon>Viridiplantae</taxon>
        <taxon>Streptophyta</taxon>
        <taxon>Embryophyta</taxon>
        <taxon>Tracheophyta</taxon>
        <taxon>Spermatophyta</taxon>
        <taxon>Magnoliopsida</taxon>
        <taxon>eudicotyledons</taxon>
        <taxon>Gunneridae</taxon>
        <taxon>Pentapetalae</taxon>
        <taxon>rosids</taxon>
        <taxon>malvids</taxon>
        <taxon>Brassicales</taxon>
        <taxon>Brassicaceae</taxon>
        <taxon>Brassiceae</taxon>
        <taxon>Brassica</taxon>
    </lineage>
</organism>
<dbReference type="PANTHER" id="PTHR35466">
    <property type="entry name" value="SERINE/ARGININE REPETITIVE MATRIX PROTEIN 1"/>
    <property type="match status" value="1"/>
</dbReference>
<feature type="region of interest" description="Disordered" evidence="1">
    <location>
        <begin position="1"/>
        <end position="108"/>
    </location>
</feature>
<proteinExistence type="predicted"/>
<dbReference type="OrthoDB" id="1110378at2759"/>
<accession>A0A8X7W2D0</accession>
<evidence type="ECO:0000256" key="1">
    <source>
        <dbReference type="SAM" id="MobiDB-lite"/>
    </source>
</evidence>
<comment type="caution">
    <text evidence="2">The sequence shown here is derived from an EMBL/GenBank/DDBJ whole genome shotgun (WGS) entry which is preliminary data.</text>
</comment>
<dbReference type="InterPro" id="IPR007789">
    <property type="entry name" value="DUF688"/>
</dbReference>
<evidence type="ECO:0000313" key="2">
    <source>
        <dbReference type="EMBL" id="KAG2321043.1"/>
    </source>
</evidence>
<dbReference type="EMBL" id="JAAMPC010000003">
    <property type="protein sequence ID" value="KAG2321043.1"/>
    <property type="molecule type" value="Genomic_DNA"/>
</dbReference>
<reference evidence="2 3" key="1">
    <citation type="submission" date="2020-02" db="EMBL/GenBank/DDBJ databases">
        <authorList>
            <person name="Ma Q."/>
            <person name="Huang Y."/>
            <person name="Song X."/>
            <person name="Pei D."/>
        </authorList>
    </citation>
    <scope>NUCLEOTIDE SEQUENCE [LARGE SCALE GENOMIC DNA]</scope>
    <source>
        <strain evidence="2">Sxm20200214</strain>
        <tissue evidence="2">Leaf</tissue>
    </source>
</reference>
<feature type="compositionally biased region" description="Low complexity" evidence="1">
    <location>
        <begin position="160"/>
        <end position="175"/>
    </location>
</feature>
<dbReference type="Proteomes" id="UP000886595">
    <property type="component" value="Unassembled WGS sequence"/>
</dbReference>
<keyword evidence="3" id="KW-1185">Reference proteome</keyword>
<dbReference type="PANTHER" id="PTHR35466:SF3">
    <property type="entry name" value="GENOME ASSEMBLY, CHROMOSOME: A06"/>
    <property type="match status" value="1"/>
</dbReference>
<feature type="compositionally biased region" description="Polar residues" evidence="1">
    <location>
        <begin position="90"/>
        <end position="108"/>
    </location>
</feature>
<evidence type="ECO:0000313" key="3">
    <source>
        <dbReference type="Proteomes" id="UP000886595"/>
    </source>
</evidence>
<dbReference type="AlphaFoldDB" id="A0A8X7W2D0"/>
<dbReference type="Pfam" id="PF05097">
    <property type="entry name" value="DUF688"/>
    <property type="match status" value="1"/>
</dbReference>
<name>A0A8X7W2D0_BRACI</name>
<feature type="region of interest" description="Disordered" evidence="1">
    <location>
        <begin position="138"/>
        <end position="176"/>
    </location>
</feature>
<gene>
    <name evidence="2" type="ORF">Bca52824_014256</name>
</gene>
<sequence>MVELDGDQGPFKRPGAVPFNWEIRPGIPKIRTRHYDDGTTLLQPPKKLSTLRITKLPPPSPSSSPAVSPFAPPRPPRPSSSRLKPRQDSHSSGQPPTPYWRSSSGRATTLDSGTAAALRRWGNFKSLLRFKKSKTRDVKNNTGLDSTTTSSEVSDVFYDSETTFSPSESSSPLSSYFRMKRNESDLSSSEKRIILMMERDRLNWDVVLK</sequence>